<keyword evidence="5" id="KW-0732">Signal</keyword>
<evidence type="ECO:0000313" key="8">
    <source>
        <dbReference type="Proteomes" id="UP001597361"/>
    </source>
</evidence>
<feature type="chain" id="PRO_5046597647" evidence="5">
    <location>
        <begin position="20"/>
        <end position="506"/>
    </location>
</feature>
<sequence length="506" mass="58508">MKKLVALLTFALLISSAYAGSDDHSNPKRVVIAGKVKNMDPNNLEVKLAVNQLALGQAAVYAKADSLGNFHASFETYIPTDVWIIYKTNFLVMVQPGDSIYVEFDGKHKDRPQLLETIKFDGDGSKTNQDAAKFQSMYFSSTLYHDWDAKMLAIKNYDHEDYLLHLDSIGHQFTDLYNGFLVEVQPDENVKIWAKTFIEQEYYDALSMYPREHARANNLKDEEWSVPENFYDKLLDRLPIERNMLVSGYAISGFINSFHYNYSRKKTRSEELIQKYKTPEGHIVAPKEIIDSINVYGIIKHTPDTLLRQMVLTEFFQQNLENSEIDIYEQYKNIVDTYILEPFLREPLFEQYKEVKNRIENPQIATDAYLKKFEDATYKELFDSVLTSNKGKVVYVNFWATWCGPCKAEIPHSKRLMEEMKEKDVAFVYICIDSKEELWKADLANFQIGGQHYYLTNEQSTAMRKAFEIQGIPYYLLIDQEGVILEKGSHLRPGGMKSKLLGVLGN</sequence>
<comment type="subcellular location">
    <subcellularLocation>
        <location evidence="1">Cell envelope</location>
    </subcellularLocation>
</comment>
<keyword evidence="8" id="KW-1185">Reference proteome</keyword>
<evidence type="ECO:0000256" key="2">
    <source>
        <dbReference type="ARBA" id="ARBA00022748"/>
    </source>
</evidence>
<dbReference type="PROSITE" id="PS51352">
    <property type="entry name" value="THIOREDOXIN_2"/>
    <property type="match status" value="1"/>
</dbReference>
<dbReference type="PANTHER" id="PTHR42852">
    <property type="entry name" value="THIOL:DISULFIDE INTERCHANGE PROTEIN DSBE"/>
    <property type="match status" value="1"/>
</dbReference>
<dbReference type="InterPro" id="IPR013766">
    <property type="entry name" value="Thioredoxin_domain"/>
</dbReference>
<evidence type="ECO:0000256" key="5">
    <source>
        <dbReference type="SAM" id="SignalP"/>
    </source>
</evidence>
<dbReference type="Gene3D" id="3.40.30.10">
    <property type="entry name" value="Glutaredoxin"/>
    <property type="match status" value="1"/>
</dbReference>
<dbReference type="SUPFAM" id="SSF52833">
    <property type="entry name" value="Thioredoxin-like"/>
    <property type="match status" value="1"/>
</dbReference>
<keyword evidence="3" id="KW-1015">Disulfide bond</keyword>
<reference evidence="8" key="1">
    <citation type="journal article" date="2019" name="Int. J. Syst. Evol. Microbiol.">
        <title>The Global Catalogue of Microorganisms (GCM) 10K type strain sequencing project: providing services to taxonomists for standard genome sequencing and annotation.</title>
        <authorList>
            <consortium name="The Broad Institute Genomics Platform"/>
            <consortium name="The Broad Institute Genome Sequencing Center for Infectious Disease"/>
            <person name="Wu L."/>
            <person name="Ma J."/>
        </authorList>
    </citation>
    <scope>NUCLEOTIDE SEQUENCE [LARGE SCALE GENOMIC DNA]</scope>
    <source>
        <strain evidence="8">CGMCC 1.15180</strain>
    </source>
</reference>
<gene>
    <name evidence="7" type="ORF">ACFSKL_09270</name>
</gene>
<evidence type="ECO:0000256" key="1">
    <source>
        <dbReference type="ARBA" id="ARBA00004196"/>
    </source>
</evidence>
<evidence type="ECO:0000259" key="6">
    <source>
        <dbReference type="PROSITE" id="PS51352"/>
    </source>
</evidence>
<dbReference type="InterPro" id="IPR050553">
    <property type="entry name" value="Thioredoxin_ResA/DsbE_sf"/>
</dbReference>
<comment type="caution">
    <text evidence="7">The sequence shown here is derived from an EMBL/GenBank/DDBJ whole genome shotgun (WGS) entry which is preliminary data.</text>
</comment>
<keyword evidence="4" id="KW-0676">Redox-active center</keyword>
<dbReference type="PANTHER" id="PTHR42852:SF6">
    <property type="entry name" value="THIOL:DISULFIDE INTERCHANGE PROTEIN DSBE"/>
    <property type="match status" value="1"/>
</dbReference>
<dbReference type="InterPro" id="IPR036249">
    <property type="entry name" value="Thioredoxin-like_sf"/>
</dbReference>
<organism evidence="7 8">
    <name type="scientific">Belliella marina</name>
    <dbReference type="NCBI Taxonomy" id="1644146"/>
    <lineage>
        <taxon>Bacteria</taxon>
        <taxon>Pseudomonadati</taxon>
        <taxon>Bacteroidota</taxon>
        <taxon>Cytophagia</taxon>
        <taxon>Cytophagales</taxon>
        <taxon>Cyclobacteriaceae</taxon>
        <taxon>Belliella</taxon>
    </lineage>
</organism>
<evidence type="ECO:0000256" key="4">
    <source>
        <dbReference type="ARBA" id="ARBA00023284"/>
    </source>
</evidence>
<evidence type="ECO:0000256" key="3">
    <source>
        <dbReference type="ARBA" id="ARBA00023157"/>
    </source>
</evidence>
<feature type="domain" description="Thioredoxin" evidence="6">
    <location>
        <begin position="340"/>
        <end position="506"/>
    </location>
</feature>
<feature type="signal peptide" evidence="5">
    <location>
        <begin position="1"/>
        <end position="19"/>
    </location>
</feature>
<keyword evidence="2" id="KW-0201">Cytochrome c-type biogenesis</keyword>
<dbReference type="Proteomes" id="UP001597361">
    <property type="component" value="Unassembled WGS sequence"/>
</dbReference>
<accession>A0ABW4VQF8</accession>
<proteinExistence type="predicted"/>
<dbReference type="EMBL" id="JBHUHR010000025">
    <property type="protein sequence ID" value="MFD2034980.1"/>
    <property type="molecule type" value="Genomic_DNA"/>
</dbReference>
<name>A0ABW4VQF8_9BACT</name>
<dbReference type="CDD" id="cd02966">
    <property type="entry name" value="TlpA_like_family"/>
    <property type="match status" value="1"/>
</dbReference>
<dbReference type="Pfam" id="PF08534">
    <property type="entry name" value="Redoxin"/>
    <property type="match status" value="1"/>
</dbReference>
<evidence type="ECO:0000313" key="7">
    <source>
        <dbReference type="EMBL" id="MFD2034980.1"/>
    </source>
</evidence>
<protein>
    <submittedName>
        <fullName evidence="7">TlpA family protein disulfide reductase</fullName>
    </submittedName>
</protein>
<dbReference type="InterPro" id="IPR013740">
    <property type="entry name" value="Redoxin"/>
</dbReference>
<dbReference type="RefSeq" id="WP_376885613.1">
    <property type="nucleotide sequence ID" value="NZ_JBHUHR010000025.1"/>
</dbReference>